<dbReference type="InterPro" id="IPR023635">
    <property type="entry name" value="Peptide_deformylase"/>
</dbReference>
<evidence type="ECO:0000313" key="3">
    <source>
        <dbReference type="EMBL" id="MDQ2095862.1"/>
    </source>
</evidence>
<dbReference type="Pfam" id="PF01327">
    <property type="entry name" value="Pep_deformylase"/>
    <property type="match status" value="1"/>
</dbReference>
<comment type="caution">
    <text evidence="3">The sequence shown here is derived from an EMBL/GenBank/DDBJ whole genome shotgun (WGS) entry which is preliminary data.</text>
</comment>
<reference evidence="3" key="1">
    <citation type="submission" date="2022-07" db="EMBL/GenBank/DDBJ databases">
        <authorList>
            <person name="Otstavnykh N."/>
            <person name="Isaeva M."/>
            <person name="Bystritskaya E."/>
        </authorList>
    </citation>
    <scope>NUCLEOTIDE SEQUENCE</scope>
    <source>
        <strain evidence="3">10Alg 79</strain>
    </source>
</reference>
<dbReference type="PIRSF" id="PIRSF004749">
    <property type="entry name" value="Pep_def"/>
    <property type="match status" value="1"/>
</dbReference>
<keyword evidence="2" id="KW-0479">Metal-binding</keyword>
<dbReference type="HAMAP" id="MF_00163">
    <property type="entry name" value="Pep_deformylase"/>
    <property type="match status" value="1"/>
</dbReference>
<dbReference type="NCBIfam" id="TIGR00079">
    <property type="entry name" value="pept_deformyl"/>
    <property type="match status" value="1"/>
</dbReference>
<dbReference type="GO" id="GO:0046872">
    <property type="term" value="F:metal ion binding"/>
    <property type="evidence" value="ECO:0007669"/>
    <property type="project" value="UniProtKB-KW"/>
</dbReference>
<protein>
    <recommendedName>
        <fullName evidence="2">Peptide deformylase</fullName>
        <shortName evidence="2">PDF</shortName>
        <ecNumber evidence="2">3.5.1.88</ecNumber>
    </recommendedName>
    <alternativeName>
        <fullName evidence="2">Polypeptide deformylase</fullName>
    </alternativeName>
</protein>
<feature type="binding site" evidence="2">
    <location>
        <position position="92"/>
    </location>
    <ligand>
        <name>Fe cation</name>
        <dbReference type="ChEBI" id="CHEBI:24875"/>
    </ligand>
</feature>
<comment type="cofactor">
    <cofactor evidence="2">
        <name>Fe(2+)</name>
        <dbReference type="ChEBI" id="CHEBI:29033"/>
    </cofactor>
    <text evidence="2">Binds 1 Fe(2+) ion.</text>
</comment>
<name>A0AAJ1UGQ6_9RHOB</name>
<accession>A0AAJ1UGQ6</accession>
<dbReference type="InterPro" id="IPR036821">
    <property type="entry name" value="Peptide_deformylase_sf"/>
</dbReference>
<dbReference type="EMBL" id="JANFFA010000006">
    <property type="protein sequence ID" value="MDQ2095862.1"/>
    <property type="molecule type" value="Genomic_DNA"/>
</dbReference>
<dbReference type="NCBIfam" id="NF001159">
    <property type="entry name" value="PRK00150.1-3"/>
    <property type="match status" value="1"/>
</dbReference>
<sequence>MSVLPILKWPDPRLCEVCAKVGQDDLRLLIRDMFETMYAAAGRGLAAPQVGMMKRLFVMDVTWKEGKKSPLVMIDPVIVSHGQTNIRMDEMCLSVPGVTVPVERPETVTVRFTDEAGTQHTCRYEAAHARVVQHEYDHLDGRLHFDRVPADQRAALETPYLESQS</sequence>
<dbReference type="EC" id="3.5.1.88" evidence="2"/>
<keyword evidence="2" id="KW-0648">Protein biosynthesis</keyword>
<reference evidence="3" key="2">
    <citation type="submission" date="2023-04" db="EMBL/GenBank/DDBJ databases">
        <title>'Rhodoalgimonas zhirmunskyi' gen. nov., isolated from a red alga.</title>
        <authorList>
            <person name="Nedashkovskaya O.I."/>
            <person name="Otstavnykh N.Y."/>
            <person name="Bystritskaya E.P."/>
            <person name="Balabanova L.A."/>
            <person name="Isaeva M.P."/>
        </authorList>
    </citation>
    <scope>NUCLEOTIDE SEQUENCE</scope>
    <source>
        <strain evidence="3">10Alg 79</strain>
    </source>
</reference>
<comment type="function">
    <text evidence="2">Removes the formyl group from the N-terminal Met of newly synthesized proteins. Requires at least a dipeptide for an efficient rate of reaction. N-terminal L-methionine is a prerequisite for activity but the enzyme has broad specificity at other positions.</text>
</comment>
<keyword evidence="2" id="KW-0408">Iron</keyword>
<dbReference type="Gene3D" id="3.90.45.10">
    <property type="entry name" value="Peptide deformylase"/>
    <property type="match status" value="1"/>
</dbReference>
<feature type="active site" evidence="2">
    <location>
        <position position="135"/>
    </location>
</feature>
<dbReference type="AlphaFoldDB" id="A0AAJ1UGQ6"/>
<evidence type="ECO:0000256" key="1">
    <source>
        <dbReference type="ARBA" id="ARBA00010759"/>
    </source>
</evidence>
<dbReference type="GO" id="GO:0006412">
    <property type="term" value="P:translation"/>
    <property type="evidence" value="ECO:0007669"/>
    <property type="project" value="UniProtKB-UniRule"/>
</dbReference>
<organism evidence="3 4">
    <name type="scientific">Rhodalgimonas zhirmunskyi</name>
    <dbReference type="NCBI Taxonomy" id="2964767"/>
    <lineage>
        <taxon>Bacteria</taxon>
        <taxon>Pseudomonadati</taxon>
        <taxon>Pseudomonadota</taxon>
        <taxon>Alphaproteobacteria</taxon>
        <taxon>Rhodobacterales</taxon>
        <taxon>Roseobacteraceae</taxon>
        <taxon>Rhodalgimonas</taxon>
    </lineage>
</organism>
<evidence type="ECO:0000256" key="2">
    <source>
        <dbReference type="HAMAP-Rule" id="MF_00163"/>
    </source>
</evidence>
<feature type="binding site" evidence="2">
    <location>
        <position position="138"/>
    </location>
    <ligand>
        <name>Fe cation</name>
        <dbReference type="ChEBI" id="CHEBI:24875"/>
    </ligand>
</feature>
<dbReference type="PRINTS" id="PR01576">
    <property type="entry name" value="PDEFORMYLASE"/>
</dbReference>
<comment type="catalytic activity">
    <reaction evidence="2">
        <text>N-terminal N-formyl-L-methionyl-[peptide] + H2O = N-terminal L-methionyl-[peptide] + formate</text>
        <dbReference type="Rhea" id="RHEA:24420"/>
        <dbReference type="Rhea" id="RHEA-COMP:10639"/>
        <dbReference type="Rhea" id="RHEA-COMP:10640"/>
        <dbReference type="ChEBI" id="CHEBI:15377"/>
        <dbReference type="ChEBI" id="CHEBI:15740"/>
        <dbReference type="ChEBI" id="CHEBI:49298"/>
        <dbReference type="ChEBI" id="CHEBI:64731"/>
        <dbReference type="EC" id="3.5.1.88"/>
    </reaction>
</comment>
<comment type="similarity">
    <text evidence="1 2">Belongs to the polypeptide deformylase family.</text>
</comment>
<dbReference type="PANTHER" id="PTHR10458">
    <property type="entry name" value="PEPTIDE DEFORMYLASE"/>
    <property type="match status" value="1"/>
</dbReference>
<feature type="binding site" evidence="2">
    <location>
        <position position="134"/>
    </location>
    <ligand>
        <name>Fe cation</name>
        <dbReference type="ChEBI" id="CHEBI:24875"/>
    </ligand>
</feature>
<dbReference type="SUPFAM" id="SSF56420">
    <property type="entry name" value="Peptide deformylase"/>
    <property type="match status" value="1"/>
</dbReference>
<dbReference type="RefSeq" id="WP_317627481.1">
    <property type="nucleotide sequence ID" value="NZ_JANFFA010000006.1"/>
</dbReference>
<dbReference type="GO" id="GO:0042586">
    <property type="term" value="F:peptide deformylase activity"/>
    <property type="evidence" value="ECO:0007669"/>
    <property type="project" value="UniProtKB-UniRule"/>
</dbReference>
<gene>
    <name evidence="2 3" type="primary">def</name>
    <name evidence="3" type="ORF">NOI20_17210</name>
</gene>
<evidence type="ECO:0000313" key="4">
    <source>
        <dbReference type="Proteomes" id="UP001227162"/>
    </source>
</evidence>
<dbReference type="CDD" id="cd00487">
    <property type="entry name" value="Pep_deformylase"/>
    <property type="match status" value="1"/>
</dbReference>
<keyword evidence="4" id="KW-1185">Reference proteome</keyword>
<keyword evidence="2 3" id="KW-0378">Hydrolase</keyword>
<dbReference type="Proteomes" id="UP001227162">
    <property type="component" value="Unassembled WGS sequence"/>
</dbReference>
<proteinExistence type="inferred from homology"/>
<dbReference type="PANTHER" id="PTHR10458:SF22">
    <property type="entry name" value="PEPTIDE DEFORMYLASE"/>
    <property type="match status" value="1"/>
</dbReference>